<reference evidence="9 10" key="1">
    <citation type="submission" date="2019-04" db="EMBL/GenBank/DDBJ databases">
        <title>In vitro growth and metabolic characteristics of meat-borne Lactobacillus algidus strains.</title>
        <authorList>
            <person name="Sade E."/>
            <person name="Per J."/>
            <person name="Tytti H."/>
            <person name="Johanna B.K."/>
        </authorList>
    </citation>
    <scope>NUCLEOTIDE SEQUENCE [LARGE SCALE GENOMIC DNA]</scope>
    <source>
        <strain evidence="9 10">LTS37-1</strain>
    </source>
</reference>
<name>A0A5C6M882_9LACO</name>
<evidence type="ECO:0000259" key="8">
    <source>
        <dbReference type="Pfam" id="PF00482"/>
    </source>
</evidence>
<feature type="domain" description="Type II secretion system protein GspF" evidence="8">
    <location>
        <begin position="31"/>
        <end position="149"/>
    </location>
</feature>
<comment type="subcellular location">
    <subcellularLocation>
        <location evidence="1">Cell membrane</location>
        <topology evidence="1">Multi-pass membrane protein</topology>
    </subcellularLocation>
</comment>
<organism evidence="9 10">
    <name type="scientific">Dellaglioa algida</name>
    <dbReference type="NCBI Taxonomy" id="105612"/>
    <lineage>
        <taxon>Bacteria</taxon>
        <taxon>Bacillati</taxon>
        <taxon>Bacillota</taxon>
        <taxon>Bacilli</taxon>
        <taxon>Lactobacillales</taxon>
        <taxon>Lactobacillaceae</taxon>
        <taxon>Dellaglioa</taxon>
    </lineage>
</organism>
<evidence type="ECO:0000256" key="1">
    <source>
        <dbReference type="ARBA" id="ARBA00004651"/>
    </source>
</evidence>
<gene>
    <name evidence="9" type="ORF">LABALGLTS371_09310</name>
</gene>
<keyword evidence="5 7" id="KW-1133">Transmembrane helix</keyword>
<dbReference type="Pfam" id="PF00482">
    <property type="entry name" value="T2SSF"/>
    <property type="match status" value="2"/>
</dbReference>
<keyword evidence="6 7" id="KW-0472">Membrane</keyword>
<dbReference type="Gene3D" id="1.20.81.30">
    <property type="entry name" value="Type II secretion system (T2SS), domain F"/>
    <property type="match status" value="1"/>
</dbReference>
<evidence type="ECO:0000256" key="7">
    <source>
        <dbReference type="SAM" id="Phobius"/>
    </source>
</evidence>
<comment type="caution">
    <text evidence="9">The sequence shown here is derived from an EMBL/GenBank/DDBJ whole genome shotgun (WGS) entry which is preliminary data.</text>
</comment>
<feature type="domain" description="Type II secretion system protein GspF" evidence="8">
    <location>
        <begin position="224"/>
        <end position="343"/>
    </location>
</feature>
<dbReference type="PANTHER" id="PTHR30012">
    <property type="entry name" value="GENERAL SECRETION PATHWAY PROTEIN"/>
    <property type="match status" value="1"/>
</dbReference>
<dbReference type="PANTHER" id="PTHR30012:SF0">
    <property type="entry name" value="TYPE II SECRETION SYSTEM PROTEIN F-RELATED"/>
    <property type="match status" value="1"/>
</dbReference>
<feature type="transmembrane region" description="Helical" evidence="7">
    <location>
        <begin position="125"/>
        <end position="147"/>
    </location>
</feature>
<keyword evidence="4 7" id="KW-0812">Transmembrane</keyword>
<evidence type="ECO:0000313" key="10">
    <source>
        <dbReference type="Proteomes" id="UP000321659"/>
    </source>
</evidence>
<dbReference type="InterPro" id="IPR018076">
    <property type="entry name" value="T2SS_GspF_dom"/>
</dbReference>
<evidence type="ECO:0000256" key="6">
    <source>
        <dbReference type="ARBA" id="ARBA00023136"/>
    </source>
</evidence>
<accession>A0A5C6M882</accession>
<dbReference type="EMBL" id="SRRQ01000006">
    <property type="protein sequence ID" value="TWW10948.1"/>
    <property type="molecule type" value="Genomic_DNA"/>
</dbReference>
<dbReference type="Proteomes" id="UP000321659">
    <property type="component" value="Unassembled WGS sequence"/>
</dbReference>
<dbReference type="NCBIfam" id="NF041012">
    <property type="entry name" value="T4P_ComGB"/>
    <property type="match status" value="1"/>
</dbReference>
<evidence type="ECO:0000313" key="9">
    <source>
        <dbReference type="EMBL" id="TWW10948.1"/>
    </source>
</evidence>
<dbReference type="GO" id="GO:0005886">
    <property type="term" value="C:plasma membrane"/>
    <property type="evidence" value="ECO:0007669"/>
    <property type="project" value="UniProtKB-SubCell"/>
</dbReference>
<feature type="transmembrane region" description="Helical" evidence="7">
    <location>
        <begin position="317"/>
        <end position="340"/>
    </location>
</feature>
<dbReference type="InterPro" id="IPR003004">
    <property type="entry name" value="GspF/PilC"/>
</dbReference>
<dbReference type="AlphaFoldDB" id="A0A5C6M882"/>
<dbReference type="InterPro" id="IPR047692">
    <property type="entry name" value="T4P_ComGB"/>
</dbReference>
<dbReference type="RefSeq" id="WP_146302686.1">
    <property type="nucleotide sequence ID" value="NZ_JANXKU010000006.1"/>
</dbReference>
<keyword evidence="3" id="KW-1003">Cell membrane</keyword>
<sequence length="352" mass="40433">MLNALKTTLLHWKRQVVINRERWTIKKQSEFFEVLADLLDAGFSLKQALTTTTRLFSTGKLDIQKIEAELSHGEAFSTGIKPYISKSSYYQIMISEKYGGLNKSINQLGKLMAVRVKQKKQLKQLLQYPIILMGLLIVLYIGIQQFILPEINYSQLGTTSNSGIKVIIVKSIIGLFSSLLIGYGIKIIIRVSRQTTMNRHVWYCQIPVVGKIYKDYCHYYLTFNLGLLLSSGLNLNKICDYLNQFDQESLLYQLGRQLTQHFEKGGNTKQMIDKNPLFPKELTIFLEKGNTLEVMSQELLIFSELTYRKFESSVEKMMVYVQPIAFIIVAACIVGLYLAILLPMYQTMEEIK</sequence>
<evidence type="ECO:0000256" key="2">
    <source>
        <dbReference type="ARBA" id="ARBA00005745"/>
    </source>
</evidence>
<proteinExistence type="inferred from homology"/>
<evidence type="ECO:0000256" key="4">
    <source>
        <dbReference type="ARBA" id="ARBA00022692"/>
    </source>
</evidence>
<evidence type="ECO:0000256" key="3">
    <source>
        <dbReference type="ARBA" id="ARBA00022475"/>
    </source>
</evidence>
<feature type="transmembrane region" description="Helical" evidence="7">
    <location>
        <begin position="167"/>
        <end position="189"/>
    </location>
</feature>
<evidence type="ECO:0000256" key="5">
    <source>
        <dbReference type="ARBA" id="ARBA00022989"/>
    </source>
</evidence>
<comment type="similarity">
    <text evidence="2">Belongs to the GSP F family.</text>
</comment>
<protein>
    <submittedName>
        <fullName evidence="9">Competence protein ComG</fullName>
    </submittedName>
</protein>
<dbReference type="InterPro" id="IPR042094">
    <property type="entry name" value="T2SS_GspF_sf"/>
</dbReference>